<dbReference type="EMBL" id="JANAWD010000501">
    <property type="protein sequence ID" value="KAJ3478565.1"/>
    <property type="molecule type" value="Genomic_DNA"/>
</dbReference>
<accession>A0AAD5UZG8</accession>
<sequence length="279" mass="32116">MRRFPRNPTVVVDFHCDTTGLFTLPPELIYMILEVTINIDDALALVMTNKTLYSLGFPYIQQCLIEFASPCVGSRIICLGDLVKIDDLPDTITSQERKEMQMWQITQAKPRNFYSYAHETFPRTDSALFAAWRYVTKRWVRYCEEDVRMTEGLWYDALKDILKLDEPDQGSLVLCNLTKQEYVDGAEATRIVKREGFSSDTQSLLGNILRCRICWSSTDSRSMAFNSSGIRRGVWAGDRFEVTTMDRFVALIGETQQVWKDATQDGANEVMGLWKGFFR</sequence>
<comment type="caution">
    <text evidence="1">The sequence shown here is derived from an EMBL/GenBank/DDBJ whole genome shotgun (WGS) entry which is preliminary data.</text>
</comment>
<proteinExistence type="predicted"/>
<evidence type="ECO:0008006" key="3">
    <source>
        <dbReference type="Google" id="ProtNLM"/>
    </source>
</evidence>
<keyword evidence="2" id="KW-1185">Reference proteome</keyword>
<dbReference type="AlphaFoldDB" id="A0AAD5UZG8"/>
<protein>
    <recommendedName>
        <fullName evidence="3">F-box domain-containing protein</fullName>
    </recommendedName>
</protein>
<evidence type="ECO:0000313" key="2">
    <source>
        <dbReference type="Proteomes" id="UP001212997"/>
    </source>
</evidence>
<gene>
    <name evidence="1" type="ORF">NLI96_g9668</name>
</gene>
<dbReference type="Proteomes" id="UP001212997">
    <property type="component" value="Unassembled WGS sequence"/>
</dbReference>
<reference evidence="1" key="1">
    <citation type="submission" date="2022-07" db="EMBL/GenBank/DDBJ databases">
        <title>Genome Sequence of Physisporinus lineatus.</title>
        <authorList>
            <person name="Buettner E."/>
        </authorList>
    </citation>
    <scope>NUCLEOTIDE SEQUENCE</scope>
    <source>
        <strain evidence="1">VT162</strain>
    </source>
</reference>
<name>A0AAD5UZG8_9APHY</name>
<evidence type="ECO:0000313" key="1">
    <source>
        <dbReference type="EMBL" id="KAJ3478565.1"/>
    </source>
</evidence>
<organism evidence="1 2">
    <name type="scientific">Meripilus lineatus</name>
    <dbReference type="NCBI Taxonomy" id="2056292"/>
    <lineage>
        <taxon>Eukaryota</taxon>
        <taxon>Fungi</taxon>
        <taxon>Dikarya</taxon>
        <taxon>Basidiomycota</taxon>
        <taxon>Agaricomycotina</taxon>
        <taxon>Agaricomycetes</taxon>
        <taxon>Polyporales</taxon>
        <taxon>Meripilaceae</taxon>
        <taxon>Meripilus</taxon>
    </lineage>
</organism>